<proteinExistence type="predicted"/>
<dbReference type="EMBL" id="CM000781">
    <property type="protein sequence ID" value="AQK74556.1"/>
    <property type="molecule type" value="Genomic_DNA"/>
</dbReference>
<dbReference type="EMBL" id="CM000781">
    <property type="protein sequence ID" value="AQK74557.1"/>
    <property type="molecule type" value="Genomic_DNA"/>
</dbReference>
<dbReference type="EMBL" id="CM000781">
    <property type="protein sequence ID" value="AQK74558.1"/>
    <property type="molecule type" value="Genomic_DNA"/>
</dbReference>
<dbReference type="CDD" id="cd23831">
    <property type="entry name" value="DRWD-N_FANCL"/>
    <property type="match status" value="1"/>
</dbReference>
<reference evidence="1" key="1">
    <citation type="submission" date="2015-12" db="EMBL/GenBank/DDBJ databases">
        <title>Update maize B73 reference genome by single molecule sequencing technologies.</title>
        <authorList>
            <consortium name="Maize Genome Sequencing Project"/>
            <person name="Ware D."/>
        </authorList>
    </citation>
    <scope>NUCLEOTIDE SEQUENCE</scope>
    <source>
        <tissue evidence="1">Seedling</tissue>
    </source>
</reference>
<dbReference type="Gene3D" id="3.10.110.10">
    <property type="entry name" value="Ubiquitin Conjugating Enzyme"/>
    <property type="match status" value="1"/>
</dbReference>
<protein>
    <submittedName>
        <fullName evidence="1">Zinc ion binding</fullName>
    </submittedName>
</protein>
<sequence length="126" mass="14339">MLRRKRSHLPVGHPRSTAPCLRRYASRSTKCCTDICRKEIVFSHMWGWWYDVFLSGLLRVQIEEIGWKQLVSATGDGVSCLTFRVVDEPGQMHLLEITLPMGYPESPPSISAVSLYPDIFIILCQG</sequence>
<gene>
    <name evidence="1" type="ORF">ZEAMMB73_Zm00001d017935</name>
</gene>
<dbReference type="IntAct" id="A0A1D6HJA2">
    <property type="interactions" value="2"/>
</dbReference>
<name>A0A1D6HJA2_MAIZE</name>
<accession>A0A1D6HJA2</accession>
<evidence type="ECO:0000313" key="1">
    <source>
        <dbReference type="EMBL" id="AQK74556.1"/>
    </source>
</evidence>
<dbReference type="InParanoid" id="A0A1D6HJA2"/>
<dbReference type="AlphaFoldDB" id="A0A1D6HJA2"/>
<organism evidence="1">
    <name type="scientific">Zea mays</name>
    <name type="common">Maize</name>
    <dbReference type="NCBI Taxonomy" id="4577"/>
    <lineage>
        <taxon>Eukaryota</taxon>
        <taxon>Viridiplantae</taxon>
        <taxon>Streptophyta</taxon>
        <taxon>Embryophyta</taxon>
        <taxon>Tracheophyta</taxon>
        <taxon>Spermatophyta</taxon>
        <taxon>Magnoliopsida</taxon>
        <taxon>Liliopsida</taxon>
        <taxon>Poales</taxon>
        <taxon>Poaceae</taxon>
        <taxon>PACMAD clade</taxon>
        <taxon>Panicoideae</taxon>
        <taxon>Andropogonodae</taxon>
        <taxon>Andropogoneae</taxon>
        <taxon>Tripsacinae</taxon>
        <taxon>Zea</taxon>
    </lineage>
</organism>
<dbReference type="InterPro" id="IPR016135">
    <property type="entry name" value="UBQ-conjugating_enzyme/RWD"/>
</dbReference>
<dbReference type="SMR" id="A0A1D6HJA2"/>
<dbReference type="STRING" id="4577.A0A1D6HJA2"/>